<evidence type="ECO:0000259" key="4">
    <source>
        <dbReference type="PROSITE" id="PS50090"/>
    </source>
</evidence>
<dbReference type="Gramene" id="Pp3c12_1320V3.4">
    <property type="protein sequence ID" value="PAC:32972876.CDS.1"/>
    <property type="gene ID" value="Pp3c12_1320"/>
</dbReference>
<reference evidence="5 7" key="1">
    <citation type="journal article" date="2008" name="Science">
        <title>The Physcomitrella genome reveals evolutionary insights into the conquest of land by plants.</title>
        <authorList>
            <person name="Rensing S."/>
            <person name="Lang D."/>
            <person name="Zimmer A."/>
            <person name="Terry A."/>
            <person name="Salamov A."/>
            <person name="Shapiro H."/>
            <person name="Nishiyama T."/>
            <person name="Perroud P.-F."/>
            <person name="Lindquist E."/>
            <person name="Kamisugi Y."/>
            <person name="Tanahashi T."/>
            <person name="Sakakibara K."/>
            <person name="Fujita T."/>
            <person name="Oishi K."/>
            <person name="Shin-I T."/>
            <person name="Kuroki Y."/>
            <person name="Toyoda A."/>
            <person name="Suzuki Y."/>
            <person name="Hashimoto A."/>
            <person name="Yamaguchi K."/>
            <person name="Sugano A."/>
            <person name="Kohara Y."/>
            <person name="Fujiyama A."/>
            <person name="Anterola A."/>
            <person name="Aoki S."/>
            <person name="Ashton N."/>
            <person name="Barbazuk W.B."/>
            <person name="Barker E."/>
            <person name="Bennetzen J."/>
            <person name="Bezanilla M."/>
            <person name="Blankenship R."/>
            <person name="Cho S.H."/>
            <person name="Dutcher S."/>
            <person name="Estelle M."/>
            <person name="Fawcett J.A."/>
            <person name="Gundlach H."/>
            <person name="Hanada K."/>
            <person name="Heyl A."/>
            <person name="Hicks K.A."/>
            <person name="Hugh J."/>
            <person name="Lohr M."/>
            <person name="Mayer K."/>
            <person name="Melkozernov A."/>
            <person name="Murata T."/>
            <person name="Nelson D."/>
            <person name="Pils B."/>
            <person name="Prigge M."/>
            <person name="Reiss B."/>
            <person name="Renner T."/>
            <person name="Rombauts S."/>
            <person name="Rushton P."/>
            <person name="Sanderfoot A."/>
            <person name="Schween G."/>
            <person name="Shiu S.-H."/>
            <person name="Stueber K."/>
            <person name="Theodoulou F.L."/>
            <person name="Tu H."/>
            <person name="Van de Peer Y."/>
            <person name="Verrier P.J."/>
            <person name="Waters E."/>
            <person name="Wood A."/>
            <person name="Yang L."/>
            <person name="Cove D."/>
            <person name="Cuming A."/>
            <person name="Hasebe M."/>
            <person name="Lucas S."/>
            <person name="Mishler D.B."/>
            <person name="Reski R."/>
            <person name="Grigoriev I."/>
            <person name="Quatrano R.S."/>
            <person name="Boore J.L."/>
        </authorList>
    </citation>
    <scope>NUCLEOTIDE SEQUENCE [LARGE SCALE GENOMIC DNA]</scope>
    <source>
        <strain evidence="6 7">cv. Gransden 2004</strain>
    </source>
</reference>
<protein>
    <recommendedName>
        <fullName evidence="8">DnaJ-like protein</fullName>
    </recommendedName>
</protein>
<accession>A0A2K1JP22</accession>
<dbReference type="EnsemblPlants" id="Pp3c12_1320V3.6">
    <property type="protein sequence ID" value="PAC:32972878.CDS.1"/>
    <property type="gene ID" value="Pp3c12_1320"/>
</dbReference>
<dbReference type="Gramene" id="Pp3c12_1320V3.3">
    <property type="protein sequence ID" value="PAC:32972875.CDS.1"/>
    <property type="gene ID" value="Pp3c12_1320"/>
</dbReference>
<keyword evidence="7" id="KW-1185">Reference proteome</keyword>
<organism evidence="5">
    <name type="scientific">Physcomitrium patens</name>
    <name type="common">Spreading-leaved earth moss</name>
    <name type="synonym">Physcomitrella patens</name>
    <dbReference type="NCBI Taxonomy" id="3218"/>
    <lineage>
        <taxon>Eukaryota</taxon>
        <taxon>Viridiplantae</taxon>
        <taxon>Streptophyta</taxon>
        <taxon>Embryophyta</taxon>
        <taxon>Bryophyta</taxon>
        <taxon>Bryophytina</taxon>
        <taxon>Bryopsida</taxon>
        <taxon>Funariidae</taxon>
        <taxon>Funariales</taxon>
        <taxon>Funariaceae</taxon>
        <taxon>Physcomitrium</taxon>
    </lineage>
</organism>
<dbReference type="EMBL" id="ABEU02000012">
    <property type="protein sequence ID" value="PNR43294.1"/>
    <property type="molecule type" value="Genomic_DNA"/>
</dbReference>
<dbReference type="Gramene" id="Pp3c12_1320V3.6">
    <property type="protein sequence ID" value="PAC:32972878.CDS.1"/>
    <property type="gene ID" value="Pp3c12_1320"/>
</dbReference>
<feature type="region of interest" description="Disordered" evidence="2">
    <location>
        <begin position="58"/>
        <end position="89"/>
    </location>
</feature>
<dbReference type="EnsemblPlants" id="Pp3c12_1320V3.1">
    <property type="protein sequence ID" value="PAC:32972873.CDS.1"/>
    <property type="gene ID" value="Pp3c12_1320"/>
</dbReference>
<dbReference type="Gramene" id="Pp3c12_1320V3.2">
    <property type="protein sequence ID" value="PAC:32972874.CDS.1"/>
    <property type="gene ID" value="Pp3c12_1320"/>
</dbReference>
<dbReference type="PaxDb" id="3218-PP1S128_8V6.1"/>
<dbReference type="PRINTS" id="PR00625">
    <property type="entry name" value="JDOMAIN"/>
</dbReference>
<keyword evidence="1" id="KW-0175">Coiled coil</keyword>
<dbReference type="GO" id="GO:0043022">
    <property type="term" value="F:ribosome binding"/>
    <property type="evidence" value="ECO:0000318"/>
    <property type="project" value="GO_Central"/>
</dbReference>
<evidence type="ECO:0008006" key="8">
    <source>
        <dbReference type="Google" id="ProtNLM"/>
    </source>
</evidence>
<proteinExistence type="predicted"/>
<dbReference type="PROSITE" id="PS50090">
    <property type="entry name" value="MYB_LIKE"/>
    <property type="match status" value="2"/>
</dbReference>
<evidence type="ECO:0000313" key="7">
    <source>
        <dbReference type="Proteomes" id="UP000006727"/>
    </source>
</evidence>
<dbReference type="PANTHER" id="PTHR43999:SF1">
    <property type="entry name" value="DNAJ HOMOLOG SUBFAMILY C MEMBER 2"/>
    <property type="match status" value="1"/>
</dbReference>
<feature type="domain" description="J" evidence="3">
    <location>
        <begin position="97"/>
        <end position="179"/>
    </location>
</feature>
<dbReference type="Gene3D" id="1.10.10.60">
    <property type="entry name" value="Homeodomain-like"/>
    <property type="match status" value="2"/>
</dbReference>
<dbReference type="Gene3D" id="1.10.287.110">
    <property type="entry name" value="DnaJ domain"/>
    <property type="match status" value="1"/>
</dbReference>
<dbReference type="Pfam" id="PF00226">
    <property type="entry name" value="DnaJ"/>
    <property type="match status" value="1"/>
</dbReference>
<dbReference type="InterPro" id="IPR009057">
    <property type="entry name" value="Homeodomain-like_sf"/>
</dbReference>
<feature type="region of interest" description="Disordered" evidence="2">
    <location>
        <begin position="566"/>
        <end position="620"/>
    </location>
</feature>
<dbReference type="EnsemblPlants" id="Pp3c12_1320V3.2">
    <property type="protein sequence ID" value="PAC:32972874.CDS.1"/>
    <property type="gene ID" value="Pp3c12_1320"/>
</dbReference>
<dbReference type="InterPro" id="IPR036869">
    <property type="entry name" value="J_dom_sf"/>
</dbReference>
<dbReference type="EnsemblPlants" id="Pp3c12_1320V3.3">
    <property type="protein sequence ID" value="PAC:32972875.CDS.1"/>
    <property type="gene ID" value="Pp3c12_1320"/>
</dbReference>
<dbReference type="SUPFAM" id="SSF46565">
    <property type="entry name" value="Chaperone J-domain"/>
    <property type="match status" value="1"/>
</dbReference>
<dbReference type="Pfam" id="PF21884">
    <property type="entry name" value="ZUO1-like_ZHD"/>
    <property type="match status" value="1"/>
</dbReference>
<dbReference type="SMART" id="SM00271">
    <property type="entry name" value="DnaJ"/>
    <property type="match status" value="1"/>
</dbReference>
<reference evidence="6" key="3">
    <citation type="submission" date="2020-12" db="UniProtKB">
        <authorList>
            <consortium name="EnsemblPlants"/>
        </authorList>
    </citation>
    <scope>IDENTIFICATION</scope>
</reference>
<dbReference type="FunFam" id="1.10.10.60:FF:000416">
    <property type="entry name" value="Myb family transcription factor"/>
    <property type="match status" value="1"/>
</dbReference>
<feature type="compositionally biased region" description="Basic and acidic residues" evidence="2">
    <location>
        <begin position="58"/>
        <end position="73"/>
    </location>
</feature>
<dbReference type="GeneID" id="112289656"/>
<dbReference type="FunCoup" id="A0A2K1JP22">
    <property type="interactions" value="3929"/>
</dbReference>
<dbReference type="InterPro" id="IPR044634">
    <property type="entry name" value="Zuotin/DnaJC2"/>
</dbReference>
<dbReference type="InterPro" id="IPR001005">
    <property type="entry name" value="SANT/Myb"/>
</dbReference>
<evidence type="ECO:0000259" key="3">
    <source>
        <dbReference type="PROSITE" id="PS50076"/>
    </source>
</evidence>
<dbReference type="STRING" id="3218.A0A2K1JP22"/>
<dbReference type="KEGG" id="ppp:112289656"/>
<dbReference type="SMART" id="SM00717">
    <property type="entry name" value="SANT"/>
    <property type="match status" value="2"/>
</dbReference>
<dbReference type="EnsemblPlants" id="Pp3c12_1320V3.4">
    <property type="protein sequence ID" value="PAC:32972876.CDS.1"/>
    <property type="gene ID" value="Pp3c12_1320"/>
</dbReference>
<dbReference type="CDD" id="cd00167">
    <property type="entry name" value="SANT"/>
    <property type="match status" value="2"/>
</dbReference>
<dbReference type="InterPro" id="IPR054076">
    <property type="entry name" value="ZUO1-like_ZHD"/>
</dbReference>
<feature type="coiled-coil region" evidence="1">
    <location>
        <begin position="260"/>
        <end position="354"/>
    </location>
</feature>
<dbReference type="Gramene" id="Pp3c12_1320V3.1">
    <property type="protein sequence ID" value="PAC:32972873.CDS.1"/>
    <property type="gene ID" value="Pp3c12_1320"/>
</dbReference>
<feature type="domain" description="Myb-like" evidence="4">
    <location>
        <begin position="478"/>
        <end position="521"/>
    </location>
</feature>
<dbReference type="PROSITE" id="PS00636">
    <property type="entry name" value="DNAJ_1"/>
    <property type="match status" value="1"/>
</dbReference>
<dbReference type="OMA" id="XKAMVLK"/>
<dbReference type="AlphaFoldDB" id="A0A2K1JP22"/>
<name>A0A2K1JP22_PHYPA</name>
<dbReference type="PROSITE" id="PS50076">
    <property type="entry name" value="DNAJ_2"/>
    <property type="match status" value="1"/>
</dbReference>
<dbReference type="GO" id="GO:0005829">
    <property type="term" value="C:cytosol"/>
    <property type="evidence" value="ECO:0000318"/>
    <property type="project" value="GO_Central"/>
</dbReference>
<dbReference type="RefSeq" id="XP_073393912.1">
    <property type="nucleotide sequence ID" value="XM_073537811.1"/>
</dbReference>
<dbReference type="Pfam" id="PF23082">
    <property type="entry name" value="Myb_DNA-binding_2"/>
    <property type="match status" value="1"/>
</dbReference>
<dbReference type="PANTHER" id="PTHR43999">
    <property type="entry name" value="DNAJ HOMOLOG SUBFAMILY C MEMBER 2"/>
    <property type="match status" value="1"/>
</dbReference>
<dbReference type="Gramene" id="Pp3c12_1320V3.5">
    <property type="protein sequence ID" value="PAC:32972877.CDS.1"/>
    <property type="gene ID" value="Pp3c12_1320"/>
</dbReference>
<evidence type="ECO:0000313" key="5">
    <source>
        <dbReference type="EMBL" id="PNR43294.1"/>
    </source>
</evidence>
<dbReference type="EnsemblPlants" id="Pp3c12_1320V3.5">
    <property type="protein sequence ID" value="PAC:32972877.CDS.1"/>
    <property type="gene ID" value="Pp3c12_1320"/>
</dbReference>
<feature type="domain" description="Myb-like" evidence="4">
    <location>
        <begin position="643"/>
        <end position="689"/>
    </location>
</feature>
<gene>
    <name evidence="6" type="primary">LOC112289656</name>
    <name evidence="5" type="ORF">PHYPA_015674</name>
</gene>
<dbReference type="GO" id="GO:0030544">
    <property type="term" value="F:Hsp70 protein binding"/>
    <property type="evidence" value="ECO:0000318"/>
    <property type="project" value="GO_Central"/>
</dbReference>
<dbReference type="GO" id="GO:0051083">
    <property type="term" value="P:'de novo' cotranslational protein folding"/>
    <property type="evidence" value="ECO:0000318"/>
    <property type="project" value="GO_Central"/>
</dbReference>
<evidence type="ECO:0000313" key="6">
    <source>
        <dbReference type="EnsemblPlants" id="PAC:32972873.CDS.1"/>
    </source>
</evidence>
<sequence length="699" mass="78645">MPGTQDRLYITYFADDIPEVLPEYVASNSKCYPRVGQEPAGICFHEAAKRALGVDKESVGAEEVVPEKKDKSGESPAVDSYQFKGKKKSKDGVESQDHYALLGLSHLRFLATEDQIRKSYRESALKHHPDKQAALLLTEETEEKKEIKKEEIDRHFKAIQLAYEVLIDPVKRRAYDSIDEFDDEIPSDCAPGDFFKVFGPVFARNGRWSTIQPVPSLGDNETDMVSVDSFYVFWWSFKSWREFPHADEFDLEQAESREHKRWMERQNAKFREKAKKEENARIRLMTENAYKKDPRIIRRKEEEKAEKLRKKQAKFQARRDKEEEAARALEEERLRKEEEDKRAAEEAFVQKKLKEKEKKLLRKEKARLRGVAAGVVAKDESGVSDDDVEKLCTSLEISLLRGLCEKLEGICEVEEQAEYLRKVIRGAERIISSDSAASGTPVRVDSSSSISSLDATTSKTQDKCGVEVLGEKGKKTTTSVTEERPWSKQEVDLLRKAVQKFPKGTSQRWEVVANYIGTNRSVEEILRGVKTVLLQKPDSSKAFDSFLQKRKTRNVVIDSPLSTREDGVGNVNSGELHGTKVAGNGTVGGEKIHESNSKQTTAAEQLAGGMKSENGAEPTKASLQSVQSNGAAAHGAAAEVEGWSEAQEVALVKAIKAFPKDTVNRWDRIATAVPGKSKAQCFKKFAELRDSFRNTKKAD</sequence>
<dbReference type="InterPro" id="IPR018253">
    <property type="entry name" value="DnaJ_domain_CS"/>
</dbReference>
<dbReference type="RefSeq" id="XP_024390803.1">
    <property type="nucleotide sequence ID" value="XM_024535035.2"/>
</dbReference>
<dbReference type="SUPFAM" id="SSF46689">
    <property type="entry name" value="Homeodomain-like"/>
    <property type="match status" value="2"/>
</dbReference>
<evidence type="ECO:0000256" key="2">
    <source>
        <dbReference type="SAM" id="MobiDB-lite"/>
    </source>
</evidence>
<dbReference type="Proteomes" id="UP000006727">
    <property type="component" value="Chromosome 12"/>
</dbReference>
<dbReference type="OrthoDB" id="1690618at2759"/>
<dbReference type="InterPro" id="IPR001623">
    <property type="entry name" value="DnaJ_domain"/>
</dbReference>
<dbReference type="CDD" id="cd06257">
    <property type="entry name" value="DnaJ"/>
    <property type="match status" value="1"/>
</dbReference>
<dbReference type="GO" id="GO:0006450">
    <property type="term" value="P:regulation of translational fidelity"/>
    <property type="evidence" value="ECO:0007669"/>
    <property type="project" value="InterPro"/>
</dbReference>
<dbReference type="RefSeq" id="XP_024390805.1">
    <property type="nucleotide sequence ID" value="XM_024535037.2"/>
</dbReference>
<evidence type="ECO:0000256" key="1">
    <source>
        <dbReference type="SAM" id="Coils"/>
    </source>
</evidence>
<reference evidence="5 7" key="2">
    <citation type="journal article" date="2018" name="Plant J.">
        <title>The Physcomitrella patens chromosome-scale assembly reveals moss genome structure and evolution.</title>
        <authorList>
            <person name="Lang D."/>
            <person name="Ullrich K.K."/>
            <person name="Murat F."/>
            <person name="Fuchs J."/>
            <person name="Jenkins J."/>
            <person name="Haas F.B."/>
            <person name="Piednoel M."/>
            <person name="Gundlach H."/>
            <person name="Van Bel M."/>
            <person name="Meyberg R."/>
            <person name="Vives C."/>
            <person name="Morata J."/>
            <person name="Symeonidi A."/>
            <person name="Hiss M."/>
            <person name="Muchero W."/>
            <person name="Kamisugi Y."/>
            <person name="Saleh O."/>
            <person name="Blanc G."/>
            <person name="Decker E.L."/>
            <person name="van Gessel N."/>
            <person name="Grimwood J."/>
            <person name="Hayes R.D."/>
            <person name="Graham S.W."/>
            <person name="Gunter L.E."/>
            <person name="McDaniel S.F."/>
            <person name="Hoernstein S.N.W."/>
            <person name="Larsson A."/>
            <person name="Li F.W."/>
            <person name="Perroud P.F."/>
            <person name="Phillips J."/>
            <person name="Ranjan P."/>
            <person name="Rokshar D.S."/>
            <person name="Rothfels C.J."/>
            <person name="Schneider L."/>
            <person name="Shu S."/>
            <person name="Stevenson D.W."/>
            <person name="Thummler F."/>
            <person name="Tillich M."/>
            <person name="Villarreal Aguilar J.C."/>
            <person name="Widiez T."/>
            <person name="Wong G.K."/>
            <person name="Wymore A."/>
            <person name="Zhang Y."/>
            <person name="Zimmer A.D."/>
            <person name="Quatrano R.S."/>
            <person name="Mayer K.F.X."/>
            <person name="Goodstein D."/>
            <person name="Casacuberta J.M."/>
            <person name="Vandepoele K."/>
            <person name="Reski R."/>
            <person name="Cuming A.C."/>
            <person name="Tuskan G.A."/>
            <person name="Maumus F."/>
            <person name="Salse J."/>
            <person name="Schmutz J."/>
            <person name="Rensing S.A."/>
        </authorList>
    </citation>
    <scope>NUCLEOTIDE SEQUENCE [LARGE SCALE GENOMIC DNA]</scope>
    <source>
        <strain evidence="6 7">cv. Gransden 2004</strain>
    </source>
</reference>